<dbReference type="GO" id="GO:0030621">
    <property type="term" value="F:U4 snRNA binding"/>
    <property type="evidence" value="ECO:0007669"/>
    <property type="project" value="TreeGrafter"/>
</dbReference>
<keyword evidence="2" id="KW-0677">Repeat</keyword>
<feature type="repeat" description="WD" evidence="3">
    <location>
        <begin position="641"/>
        <end position="675"/>
    </location>
</feature>
<feature type="repeat" description="WD" evidence="3">
    <location>
        <begin position="510"/>
        <end position="541"/>
    </location>
</feature>
<comment type="caution">
    <text evidence="5">The sequence shown here is derived from an EMBL/GenBank/DDBJ whole genome shotgun (WGS) entry which is preliminary data.</text>
</comment>
<dbReference type="PROSITE" id="PS50294">
    <property type="entry name" value="WD_REPEATS_REGION"/>
    <property type="match status" value="6"/>
</dbReference>
<dbReference type="Pfam" id="PF00400">
    <property type="entry name" value="WD40"/>
    <property type="match status" value="7"/>
</dbReference>
<dbReference type="CDD" id="cd00200">
    <property type="entry name" value="WD40"/>
    <property type="match status" value="1"/>
</dbReference>
<dbReference type="Gene3D" id="2.130.10.10">
    <property type="entry name" value="YVTN repeat-like/Quinoprotein amine dehydrogenase"/>
    <property type="match status" value="3"/>
</dbReference>
<feature type="repeat" description="WD" evidence="3">
    <location>
        <begin position="552"/>
        <end position="593"/>
    </location>
</feature>
<gene>
    <name evidence="5" type="ORF">ONZ51_g2077</name>
</gene>
<dbReference type="GO" id="GO:0046540">
    <property type="term" value="C:U4/U6 x U5 tri-snRNP complex"/>
    <property type="evidence" value="ECO:0007669"/>
    <property type="project" value="TreeGrafter"/>
</dbReference>
<dbReference type="SUPFAM" id="SSF50998">
    <property type="entry name" value="Quinoprotein alcohol dehydrogenase-like"/>
    <property type="match status" value="1"/>
</dbReference>
<feature type="repeat" description="WD" evidence="3">
    <location>
        <begin position="770"/>
        <end position="802"/>
    </location>
</feature>
<evidence type="ECO:0008006" key="7">
    <source>
        <dbReference type="Google" id="ProtNLM"/>
    </source>
</evidence>
<feature type="repeat" description="WD" evidence="3">
    <location>
        <begin position="814"/>
        <end position="844"/>
    </location>
</feature>
<feature type="repeat" description="WD" evidence="3">
    <location>
        <begin position="728"/>
        <end position="758"/>
    </location>
</feature>
<dbReference type="InterPro" id="IPR020472">
    <property type="entry name" value="WD40_PAC1"/>
</dbReference>
<dbReference type="Proteomes" id="UP001215151">
    <property type="component" value="Unassembled WGS sequence"/>
</dbReference>
<dbReference type="PROSITE" id="PS50082">
    <property type="entry name" value="WD_REPEATS_2"/>
    <property type="match status" value="7"/>
</dbReference>
<feature type="region of interest" description="Disordered" evidence="4">
    <location>
        <begin position="451"/>
        <end position="514"/>
    </location>
</feature>
<evidence type="ECO:0000256" key="3">
    <source>
        <dbReference type="PROSITE-ProRule" id="PRU00221"/>
    </source>
</evidence>
<dbReference type="EMBL" id="JAPEVG010000031">
    <property type="protein sequence ID" value="KAJ8494847.1"/>
    <property type="molecule type" value="Genomic_DNA"/>
</dbReference>
<dbReference type="SMART" id="SM00320">
    <property type="entry name" value="WD40"/>
    <property type="match status" value="8"/>
</dbReference>
<dbReference type="InterPro" id="IPR001680">
    <property type="entry name" value="WD40_rpt"/>
</dbReference>
<dbReference type="InterPro" id="IPR011047">
    <property type="entry name" value="Quinoprotein_ADH-like_sf"/>
</dbReference>
<keyword evidence="1 3" id="KW-0853">WD repeat</keyword>
<protein>
    <recommendedName>
        <fullName evidence="7">WD40 repeat-like protein</fullName>
    </recommendedName>
</protein>
<evidence type="ECO:0000313" key="5">
    <source>
        <dbReference type="EMBL" id="KAJ8494847.1"/>
    </source>
</evidence>
<name>A0AAD7U2N4_9APHY</name>
<dbReference type="AlphaFoldDB" id="A0AAD7U2N4"/>
<evidence type="ECO:0000256" key="2">
    <source>
        <dbReference type="ARBA" id="ARBA00022737"/>
    </source>
</evidence>
<dbReference type="GO" id="GO:0017070">
    <property type="term" value="F:U6 snRNA binding"/>
    <property type="evidence" value="ECO:0007669"/>
    <property type="project" value="TreeGrafter"/>
</dbReference>
<organism evidence="5 6">
    <name type="scientific">Trametes cubensis</name>
    <dbReference type="NCBI Taxonomy" id="1111947"/>
    <lineage>
        <taxon>Eukaryota</taxon>
        <taxon>Fungi</taxon>
        <taxon>Dikarya</taxon>
        <taxon>Basidiomycota</taxon>
        <taxon>Agaricomycotina</taxon>
        <taxon>Agaricomycetes</taxon>
        <taxon>Polyporales</taxon>
        <taxon>Polyporaceae</taxon>
        <taxon>Trametes</taxon>
    </lineage>
</organism>
<feature type="repeat" description="WD" evidence="3">
    <location>
        <begin position="686"/>
        <end position="727"/>
    </location>
</feature>
<reference evidence="5" key="1">
    <citation type="submission" date="2022-11" db="EMBL/GenBank/DDBJ databases">
        <title>Genome Sequence of Cubamyces cubensis.</title>
        <authorList>
            <person name="Buettner E."/>
        </authorList>
    </citation>
    <scope>NUCLEOTIDE SEQUENCE</scope>
    <source>
        <strain evidence="5">MPL-01</strain>
    </source>
</reference>
<keyword evidence="6" id="KW-1185">Reference proteome</keyword>
<dbReference type="PRINTS" id="PR00320">
    <property type="entry name" value="GPROTEINBRPT"/>
</dbReference>
<sequence>MATLPAWDIYATTLTPLGKGYPLWYPDPDRPEWEVEIGDVGYVREGSFKHLLRTRNTADEPQPHNQVPESYKQFYNPNIVVTGPRESITQTILHSRSIKQVQVSGGASINTPMTVATQGANITFKCTDDKGALLLLSPHGEDTFIESRRHIVTHLRQNLQKWETLANETLGLDLKTEDILFVCGVTKTSRWAVAAFQGSQRSAEGSISCDLSPLASANLTMSITNVTAPNCMYRSGPPQARRRSVSSSQSAPAEMFGSVAMGSNASLASYATAPDASGGAQQMQTTVPGFQLPSNLSAPPPGVVPDKADQCIFFHYYKMKRRWFPLPGRIVAGAGPHELPSSEDDTDANPSVLVDDGDVQFEYDDEFEQMPHYAKPFDPVTCVLDYILQNSEAEVAIASDLDLYALFKTPEEYPGDVADALAHLQPQIELDENGVGTLSVDITYNIARASGGAGTDIAPDNQVSDGEHGAGAEGDEAGNADADRPNNKRAGPPGSAERKNPIRHMPGGDGTTHDGSVTALAYSADGDYLASASEDTSIIIWYARGLAVKRKFFAHEDTITALAFSPDGTRLASASDFGPVKIWDVEQPERELSLDTETFVRSLAYTPDGSRLLGGTIAGQLVAWDTASLTWDAVDVDMKVIADHNAVISFITFSPDGRLMVTGSTENICRIWEVDQLASGQPKHVLRGHKGMITCASFSPDGKRIITASDDYSCRIWSTETGDALVNIHEHSAPVWSVCFSPGGKHIVSGSADSTVIVCDSWTGDRLGKLDGHDSMINHVVFSPDGRYIASASSDNTVRLWDARDPGWNCLKTYNEHSDNVTAVMFSPDGSTLASGSHDGKVFIRLLEVPSSDADAEEAS</sequence>
<dbReference type="PANTHER" id="PTHR19846:SF0">
    <property type="entry name" value="PRE-MRNA PROCESSING FACTOR 4"/>
    <property type="match status" value="1"/>
</dbReference>
<dbReference type="InterPro" id="IPR015943">
    <property type="entry name" value="WD40/YVTN_repeat-like_dom_sf"/>
</dbReference>
<evidence type="ECO:0000256" key="4">
    <source>
        <dbReference type="SAM" id="MobiDB-lite"/>
    </source>
</evidence>
<evidence type="ECO:0000256" key="1">
    <source>
        <dbReference type="ARBA" id="ARBA00022574"/>
    </source>
</evidence>
<dbReference type="PANTHER" id="PTHR19846">
    <property type="entry name" value="WD40 REPEAT PROTEIN"/>
    <property type="match status" value="1"/>
</dbReference>
<dbReference type="GO" id="GO:0000398">
    <property type="term" value="P:mRNA splicing, via spliceosome"/>
    <property type="evidence" value="ECO:0007669"/>
    <property type="project" value="TreeGrafter"/>
</dbReference>
<accession>A0AAD7U2N4</accession>
<proteinExistence type="predicted"/>
<evidence type="ECO:0000313" key="6">
    <source>
        <dbReference type="Proteomes" id="UP001215151"/>
    </source>
</evidence>